<dbReference type="PANTHER" id="PTHR21963:SF1">
    <property type="entry name" value="SPERM-ASSOCIATED ANTIGEN 17"/>
    <property type="match status" value="1"/>
</dbReference>
<dbReference type="GO" id="GO:0003351">
    <property type="term" value="P:epithelial cilium movement involved in extracellular fluid movement"/>
    <property type="evidence" value="ECO:0007669"/>
    <property type="project" value="TreeGrafter"/>
</dbReference>
<organism evidence="2">
    <name type="scientific">Cuerna arida</name>
    <dbReference type="NCBI Taxonomy" id="1464854"/>
    <lineage>
        <taxon>Eukaryota</taxon>
        <taxon>Metazoa</taxon>
        <taxon>Ecdysozoa</taxon>
        <taxon>Arthropoda</taxon>
        <taxon>Hexapoda</taxon>
        <taxon>Insecta</taxon>
        <taxon>Pterygota</taxon>
        <taxon>Neoptera</taxon>
        <taxon>Paraneoptera</taxon>
        <taxon>Hemiptera</taxon>
        <taxon>Auchenorrhyncha</taxon>
        <taxon>Membracoidea</taxon>
        <taxon>Cicadellidae</taxon>
        <taxon>Cicadellinae</taxon>
        <taxon>Proconiini</taxon>
        <taxon>Cuerna</taxon>
    </lineage>
</organism>
<evidence type="ECO:0000256" key="1">
    <source>
        <dbReference type="SAM" id="MobiDB-lite"/>
    </source>
</evidence>
<reference evidence="2" key="1">
    <citation type="submission" date="2015-11" db="EMBL/GenBank/DDBJ databases">
        <title>De novo transcriptome assembly of four potential Pierce s Disease insect vectors from Arizona vineyards.</title>
        <authorList>
            <person name="Tassone E.E."/>
        </authorList>
    </citation>
    <scope>NUCLEOTIDE SEQUENCE</scope>
</reference>
<feature type="non-terminal residue" evidence="2">
    <location>
        <position position="655"/>
    </location>
</feature>
<dbReference type="EMBL" id="GECZ01006720">
    <property type="protein sequence ID" value="JAS63049.1"/>
    <property type="molecule type" value="Transcribed_RNA"/>
</dbReference>
<feature type="non-terminal residue" evidence="2">
    <location>
        <position position="1"/>
    </location>
</feature>
<dbReference type="PANTHER" id="PTHR21963">
    <property type="entry name" value="PF6"/>
    <property type="match status" value="1"/>
</dbReference>
<proteinExistence type="predicted"/>
<dbReference type="GO" id="GO:0005576">
    <property type="term" value="C:extracellular region"/>
    <property type="evidence" value="ECO:0007669"/>
    <property type="project" value="GOC"/>
</dbReference>
<evidence type="ECO:0000313" key="2">
    <source>
        <dbReference type="EMBL" id="JAS63049.1"/>
    </source>
</evidence>
<name>A0A1B6GKS9_9HEMI</name>
<feature type="compositionally biased region" description="Basic and acidic residues" evidence="1">
    <location>
        <begin position="129"/>
        <end position="152"/>
    </location>
</feature>
<feature type="region of interest" description="Disordered" evidence="1">
    <location>
        <begin position="122"/>
        <end position="152"/>
    </location>
</feature>
<dbReference type="AlphaFoldDB" id="A0A1B6GKS9"/>
<accession>A0A1B6GKS9</accession>
<dbReference type="GO" id="GO:1990716">
    <property type="term" value="C:axonemal central apparatus"/>
    <property type="evidence" value="ECO:0007669"/>
    <property type="project" value="TreeGrafter"/>
</dbReference>
<protein>
    <submittedName>
        <fullName evidence="2">Uncharacterized protein</fullName>
    </submittedName>
</protein>
<sequence length="655" mass="75494">IEENSTDASVFIDHYNEVAMNGNRLAMRSISKLNVIKCVVENMEENNPGKEITPLTVLCSEIYKLVGPTFTDKIPPSLLAPLIKYLLLKYKTSNIKVRQGIEEKLKDLDAYQQSLWNMSKAKAASTKGAKSEVKSDKADKKSPQKTKEKPFTKLRKRGEEWKDIVWVDDAPVDGPLLYVTISSFFDADLPLELINLDVPLNAIIKLQLLKDGTSENRSSMPMELKDIIYSLHEFNRMSTPFLSSNVGKRFENHEVSLRSKNVQIYMFWKSISELKEILPTALMFKNIMFLDFIPQHSDFEFQIDAFQSEIYRQISHFLYDAFEITKQHKAYLCEMKEIDVLDSVLCDLSTMTVYNAVLDSVPNEVLTIPFILDTIVTQVCSVQVDKPAESVDSAETTQSRFGTEPNINVEFTPILQLLQDLNITYDLFHDPNLTSVDTNSSEIVAVLNKSTGIKRILTYSDFIDIKTYHLEESVASFVRNRTNYILHVAWKHLLIKFIEFSTCDRNLIKLCNEIIAVKEKRNQEELYYFVYLLIINSVLNQLLLEQSTKQSPDKQNFLRDEIDTNDMCEDCLVEITKDQTWLVHHSDTSSISSVRYSLTSEIIAGNFFYIEDMNSDILLQTLQESFQKFSRIEVKHCPFTEQMILVFHNLQCNRD</sequence>
<gene>
    <name evidence="2" type="ORF">g.5721</name>
</gene>
<dbReference type="GO" id="GO:1904158">
    <property type="term" value="P:axonemal central apparatus assembly"/>
    <property type="evidence" value="ECO:0007669"/>
    <property type="project" value="TreeGrafter"/>
</dbReference>
<dbReference type="InterPro" id="IPR026173">
    <property type="entry name" value="SPAG17"/>
</dbReference>